<reference evidence="1" key="1">
    <citation type="journal article" date="2020" name="Nature">
        <title>Giant virus diversity and host interactions through global metagenomics.</title>
        <authorList>
            <person name="Schulz F."/>
            <person name="Roux S."/>
            <person name="Paez-Espino D."/>
            <person name="Jungbluth S."/>
            <person name="Walsh D.A."/>
            <person name="Denef V.J."/>
            <person name="McMahon K.D."/>
            <person name="Konstantinidis K.T."/>
            <person name="Eloe-Fadrosh E.A."/>
            <person name="Kyrpides N.C."/>
            <person name="Woyke T."/>
        </authorList>
    </citation>
    <scope>NUCLEOTIDE SEQUENCE</scope>
    <source>
        <strain evidence="1">GVMAG-M-3300023184-135</strain>
    </source>
</reference>
<sequence length="315" mass="36519">MIRDTRTVADFQHFTFSGHSRKLAGKSLLESIQLGHADYASYWSLEMLCSGLVHSLWFTFFEAASLYVHRSCPNMFMYLTTQYERFAIIESNFSVANMVEIRNREDARMLVCETATALATAKKQKAISLPTIKPEHDFQTTVIRENLRATSQNAARLYTKTDDPYELAMPFNEFCFAIQTKDTSRALYWLAWILKYASVQKKLSKQAVACGERFLDRIEKKYARNIAWMFWEVVLSKAETPHVEALMRLYCLRWEPSNSKSKLPLLLNAVAFVTETLDLTEPPKRNEMEIGLMLQRIPQWIETIQNTKNTFSSRS</sequence>
<dbReference type="EMBL" id="MN739977">
    <property type="protein sequence ID" value="QHT81129.1"/>
    <property type="molecule type" value="Genomic_DNA"/>
</dbReference>
<name>A0A6C0HKX2_9ZZZZ</name>
<evidence type="ECO:0000313" key="1">
    <source>
        <dbReference type="EMBL" id="QHT81129.1"/>
    </source>
</evidence>
<proteinExistence type="predicted"/>
<organism evidence="1">
    <name type="scientific">viral metagenome</name>
    <dbReference type="NCBI Taxonomy" id="1070528"/>
    <lineage>
        <taxon>unclassified sequences</taxon>
        <taxon>metagenomes</taxon>
        <taxon>organismal metagenomes</taxon>
    </lineage>
</organism>
<protein>
    <submittedName>
        <fullName evidence="1">Uncharacterized protein</fullName>
    </submittedName>
</protein>
<accession>A0A6C0HKX2</accession>
<dbReference type="AlphaFoldDB" id="A0A6C0HKX2"/>